<reference evidence="1 2" key="1">
    <citation type="submission" date="2009-10" db="EMBL/GenBank/DDBJ databases">
        <authorList>
            <person name="Harkins D.M."/>
            <person name="Madupu R."/>
            <person name="Durkin A.S."/>
            <person name="Torralba M."/>
            <person name="Methe B."/>
            <person name="Sutton G.G."/>
            <person name="Strausberg R.L."/>
            <person name="Nelson K.E."/>
        </authorList>
    </citation>
    <scope>NUCLEOTIDE SEQUENCE [LARGE SCALE GENOMIC DNA]</scope>
    <source>
        <strain evidence="1 2">F0264</strain>
    </source>
</reference>
<comment type="caution">
    <text evidence="1">The sequence shown here is derived from an EMBL/GenBank/DDBJ whole genome shotgun (WGS) entry which is preliminary data.</text>
</comment>
<protein>
    <submittedName>
        <fullName evidence="1">Uncharacterized protein</fullName>
    </submittedName>
</protein>
<proteinExistence type="predicted"/>
<gene>
    <name evidence="1" type="ORF">HMPREF0554_1308</name>
</gene>
<evidence type="ECO:0000313" key="2">
    <source>
        <dbReference type="Proteomes" id="UP000004226"/>
    </source>
</evidence>
<accession>D0GK59</accession>
<dbReference type="AlphaFoldDB" id="D0GK59"/>
<evidence type="ECO:0000313" key="1">
    <source>
        <dbReference type="EMBL" id="EEY35521.1"/>
    </source>
</evidence>
<keyword evidence="2" id="KW-1185">Reference proteome</keyword>
<sequence>MSDNTYSDWKIYSKMYQTGKSVIPIEPYIFAENKGKYYMISDNSEKRTNLSIFPQDKIYYLKNIDEIQEIELPYPTKIEYLYTKRVRNYNFNRVKLIGFDKNNQIVIVLKQLNEKQRSYIGFKNDNPNIEISKISFITENDKPAYVIPEIIIGEPLK</sequence>
<name>D0GK59_9FUSO</name>
<dbReference type="Proteomes" id="UP000004226">
    <property type="component" value="Unassembled WGS sequence"/>
</dbReference>
<dbReference type="EMBL" id="ADAD01000062">
    <property type="protein sequence ID" value="EEY35521.1"/>
    <property type="molecule type" value="Genomic_DNA"/>
</dbReference>
<dbReference type="RefSeq" id="WP_006806874.1">
    <property type="nucleotide sequence ID" value="NZ_ADAD01000062.1"/>
</dbReference>
<dbReference type="eggNOG" id="ENOG502ZJWZ">
    <property type="taxonomic scope" value="Bacteria"/>
</dbReference>
<organism evidence="1 2">
    <name type="scientific">Pseudoleptotrichia goodfellowii F0264</name>
    <dbReference type="NCBI Taxonomy" id="596323"/>
    <lineage>
        <taxon>Bacteria</taxon>
        <taxon>Fusobacteriati</taxon>
        <taxon>Fusobacteriota</taxon>
        <taxon>Fusobacteriia</taxon>
        <taxon>Fusobacteriales</taxon>
        <taxon>Leptotrichiaceae</taxon>
        <taxon>Pseudoleptotrichia</taxon>
    </lineage>
</organism>